<dbReference type="AlphaFoldDB" id="A0A420HE33"/>
<comment type="caution">
    <text evidence="3">The sequence shown here is derived from an EMBL/GenBank/DDBJ whole genome shotgun (WGS) entry which is preliminary data.</text>
</comment>
<evidence type="ECO:0000313" key="3">
    <source>
        <dbReference type="EMBL" id="RKF55643.1"/>
    </source>
</evidence>
<feature type="compositionally biased region" description="Low complexity" evidence="1">
    <location>
        <begin position="62"/>
        <end position="75"/>
    </location>
</feature>
<keyword evidence="4" id="KW-1185">Reference proteome</keyword>
<sequence length="91" mass="9892">MQFSSIALVFLGFFTSLVFSVPSPNAPWMPRRRQEGGGYGSPSPTNEYPSPEYPCPTGTGGYPAPTGTAGYPAPTDGYDEALKFKRYNFKN</sequence>
<feature type="signal peptide" evidence="2">
    <location>
        <begin position="1"/>
        <end position="20"/>
    </location>
</feature>
<gene>
    <name evidence="3" type="ORF">GcM3_200059</name>
</gene>
<evidence type="ECO:0000313" key="4">
    <source>
        <dbReference type="Proteomes" id="UP000283383"/>
    </source>
</evidence>
<dbReference type="EMBL" id="MCBQ01020039">
    <property type="protein sequence ID" value="RKF55643.1"/>
    <property type="molecule type" value="Genomic_DNA"/>
</dbReference>
<feature type="region of interest" description="Disordered" evidence="1">
    <location>
        <begin position="24"/>
        <end position="75"/>
    </location>
</feature>
<evidence type="ECO:0000256" key="2">
    <source>
        <dbReference type="SAM" id="SignalP"/>
    </source>
</evidence>
<dbReference type="Proteomes" id="UP000283383">
    <property type="component" value="Unassembled WGS sequence"/>
</dbReference>
<proteinExistence type="predicted"/>
<evidence type="ECO:0000256" key="1">
    <source>
        <dbReference type="SAM" id="MobiDB-lite"/>
    </source>
</evidence>
<name>A0A420HE33_9PEZI</name>
<organism evidence="3 4">
    <name type="scientific">Golovinomyces cichoracearum</name>
    <dbReference type="NCBI Taxonomy" id="62708"/>
    <lineage>
        <taxon>Eukaryota</taxon>
        <taxon>Fungi</taxon>
        <taxon>Dikarya</taxon>
        <taxon>Ascomycota</taxon>
        <taxon>Pezizomycotina</taxon>
        <taxon>Leotiomycetes</taxon>
        <taxon>Erysiphales</taxon>
        <taxon>Erysiphaceae</taxon>
        <taxon>Golovinomyces</taxon>
    </lineage>
</organism>
<protein>
    <submittedName>
        <fullName evidence="3">Uncharacterized protein</fullName>
    </submittedName>
</protein>
<feature type="chain" id="PRO_5019326956" evidence="2">
    <location>
        <begin position="21"/>
        <end position="91"/>
    </location>
</feature>
<accession>A0A420HE33</accession>
<reference evidence="3 4" key="1">
    <citation type="journal article" date="2018" name="BMC Genomics">
        <title>Comparative genome analyses reveal sequence features reflecting distinct modes of host-adaptation between dicot and monocot powdery mildew.</title>
        <authorList>
            <person name="Wu Y."/>
            <person name="Ma X."/>
            <person name="Pan Z."/>
            <person name="Kale S.D."/>
            <person name="Song Y."/>
            <person name="King H."/>
            <person name="Zhang Q."/>
            <person name="Presley C."/>
            <person name="Deng X."/>
            <person name="Wei C.I."/>
            <person name="Xiao S."/>
        </authorList>
    </citation>
    <scope>NUCLEOTIDE SEQUENCE [LARGE SCALE GENOMIC DNA]</scope>
    <source>
        <strain evidence="3">UMSG3</strain>
    </source>
</reference>
<keyword evidence="2" id="KW-0732">Signal</keyword>
<dbReference type="STRING" id="62708.A0A420HE33"/>